<organism evidence="2 3">
    <name type="scientific">Parnassius apollo</name>
    <name type="common">Apollo butterfly</name>
    <name type="synonym">Papilio apollo</name>
    <dbReference type="NCBI Taxonomy" id="110799"/>
    <lineage>
        <taxon>Eukaryota</taxon>
        <taxon>Metazoa</taxon>
        <taxon>Ecdysozoa</taxon>
        <taxon>Arthropoda</taxon>
        <taxon>Hexapoda</taxon>
        <taxon>Insecta</taxon>
        <taxon>Pterygota</taxon>
        <taxon>Neoptera</taxon>
        <taxon>Endopterygota</taxon>
        <taxon>Lepidoptera</taxon>
        <taxon>Glossata</taxon>
        <taxon>Ditrysia</taxon>
        <taxon>Papilionoidea</taxon>
        <taxon>Papilionidae</taxon>
        <taxon>Parnassiinae</taxon>
        <taxon>Parnassini</taxon>
        <taxon>Parnassius</taxon>
        <taxon>Parnassius</taxon>
    </lineage>
</organism>
<evidence type="ECO:0000256" key="1">
    <source>
        <dbReference type="SAM" id="SignalP"/>
    </source>
</evidence>
<gene>
    <name evidence="2" type="ORF">PAPOLLO_LOCUS25714</name>
</gene>
<evidence type="ECO:0000313" key="3">
    <source>
        <dbReference type="Proteomes" id="UP000691718"/>
    </source>
</evidence>
<feature type="chain" id="PRO_5035825651" evidence="1">
    <location>
        <begin position="23"/>
        <end position="145"/>
    </location>
</feature>
<name>A0A8S3YB62_PARAO</name>
<protein>
    <submittedName>
        <fullName evidence="2">(apollo) hypothetical protein</fullName>
    </submittedName>
</protein>
<accession>A0A8S3YB62</accession>
<proteinExistence type="predicted"/>
<feature type="signal peptide" evidence="1">
    <location>
        <begin position="1"/>
        <end position="22"/>
    </location>
</feature>
<keyword evidence="3" id="KW-1185">Reference proteome</keyword>
<dbReference type="EMBL" id="CAJQZP010001557">
    <property type="protein sequence ID" value="CAG5053669.1"/>
    <property type="molecule type" value="Genomic_DNA"/>
</dbReference>
<dbReference type="OrthoDB" id="7474169at2759"/>
<evidence type="ECO:0000313" key="2">
    <source>
        <dbReference type="EMBL" id="CAG5053669.1"/>
    </source>
</evidence>
<sequence>MWLRVLVAVSVTVQMWSQHAYANQRVQQNGKGFEWSWQLSPVDSVLANQFYVQLSQPVQGVHYASNVGVLQNIEPIPDGSAQATVGYNHVVPVQIYENPSLPNNTQIIHNSQSNGNPEHTPLDIYLLRQQFSLLVYKLYNQIYSA</sequence>
<dbReference type="Proteomes" id="UP000691718">
    <property type="component" value="Unassembled WGS sequence"/>
</dbReference>
<dbReference type="AlphaFoldDB" id="A0A8S3YB62"/>
<keyword evidence="1" id="KW-0732">Signal</keyword>
<comment type="caution">
    <text evidence="2">The sequence shown here is derived from an EMBL/GenBank/DDBJ whole genome shotgun (WGS) entry which is preliminary data.</text>
</comment>
<reference evidence="2" key="1">
    <citation type="submission" date="2021-04" db="EMBL/GenBank/DDBJ databases">
        <authorList>
            <person name="Tunstrom K."/>
        </authorList>
    </citation>
    <scope>NUCLEOTIDE SEQUENCE</scope>
</reference>